<name>A0ABQ4BSP1_9ACTN</name>
<evidence type="ECO:0008006" key="3">
    <source>
        <dbReference type="Google" id="ProtNLM"/>
    </source>
</evidence>
<proteinExistence type="predicted"/>
<accession>A0ABQ4BSP1</accession>
<sequence length="85" mass="9161">MFSPPGSAVAWSVVTVLVVSDMTVVVGDTGHHVQHRHAAGGHEPGSLFAFWWLAALRGLPRGEFCGLRRAAVDLDRGIVRRQSPC</sequence>
<protein>
    <recommendedName>
        <fullName evidence="3">Secreted protein</fullName>
    </recommendedName>
</protein>
<dbReference type="Proteomes" id="UP000624709">
    <property type="component" value="Unassembled WGS sequence"/>
</dbReference>
<comment type="caution">
    <text evidence="1">The sequence shown here is derived from an EMBL/GenBank/DDBJ whole genome shotgun (WGS) entry which is preliminary data.</text>
</comment>
<evidence type="ECO:0000313" key="2">
    <source>
        <dbReference type="Proteomes" id="UP000624709"/>
    </source>
</evidence>
<keyword evidence="2" id="KW-1185">Reference proteome</keyword>
<organism evidence="1 2">
    <name type="scientific">Actinoplanes palleronii</name>
    <dbReference type="NCBI Taxonomy" id="113570"/>
    <lineage>
        <taxon>Bacteria</taxon>
        <taxon>Bacillati</taxon>
        <taxon>Actinomycetota</taxon>
        <taxon>Actinomycetes</taxon>
        <taxon>Micromonosporales</taxon>
        <taxon>Micromonosporaceae</taxon>
        <taxon>Actinoplanes</taxon>
    </lineage>
</organism>
<reference evidence="1 2" key="1">
    <citation type="submission" date="2021-01" db="EMBL/GenBank/DDBJ databases">
        <title>Whole genome shotgun sequence of Actinoplanes palleronii NBRC 14916.</title>
        <authorList>
            <person name="Komaki H."/>
            <person name="Tamura T."/>
        </authorList>
    </citation>
    <scope>NUCLEOTIDE SEQUENCE [LARGE SCALE GENOMIC DNA]</scope>
    <source>
        <strain evidence="1 2">NBRC 14916</strain>
    </source>
</reference>
<evidence type="ECO:0000313" key="1">
    <source>
        <dbReference type="EMBL" id="GIE73681.1"/>
    </source>
</evidence>
<gene>
    <name evidence="1" type="ORF">Apa02nite_097890</name>
</gene>
<dbReference type="EMBL" id="BOMS01000185">
    <property type="protein sequence ID" value="GIE73681.1"/>
    <property type="molecule type" value="Genomic_DNA"/>
</dbReference>